<feature type="region of interest" description="Disordered" evidence="1">
    <location>
        <begin position="59"/>
        <end position="105"/>
    </location>
</feature>
<evidence type="ECO:0000313" key="4">
    <source>
        <dbReference type="Proteomes" id="UP000075881"/>
    </source>
</evidence>
<reference evidence="4" key="1">
    <citation type="submission" date="2013-03" db="EMBL/GenBank/DDBJ databases">
        <title>The Genome Sequence of Anopheles christyi ACHKN1017.</title>
        <authorList>
            <consortium name="The Broad Institute Genomics Platform"/>
            <person name="Neafsey D.E."/>
            <person name="Besansky N."/>
            <person name="Walker B."/>
            <person name="Young S.K."/>
            <person name="Zeng Q."/>
            <person name="Gargeya S."/>
            <person name="Fitzgerald M."/>
            <person name="Haas B."/>
            <person name="Abouelleil A."/>
            <person name="Allen A.W."/>
            <person name="Alvarado L."/>
            <person name="Arachchi H.M."/>
            <person name="Berlin A.M."/>
            <person name="Chapman S.B."/>
            <person name="Gainer-Dewar J."/>
            <person name="Goldberg J."/>
            <person name="Griggs A."/>
            <person name="Gujja S."/>
            <person name="Hansen M."/>
            <person name="Howarth C."/>
            <person name="Imamovic A."/>
            <person name="Ireland A."/>
            <person name="Larimer J."/>
            <person name="McCowan C."/>
            <person name="Murphy C."/>
            <person name="Pearson M."/>
            <person name="Poon T.W."/>
            <person name="Priest M."/>
            <person name="Roberts A."/>
            <person name="Saif S."/>
            <person name="Shea T."/>
            <person name="Sisk P."/>
            <person name="Sykes S."/>
            <person name="Wortman J."/>
            <person name="Nusbaum C."/>
            <person name="Birren B."/>
        </authorList>
    </citation>
    <scope>NUCLEOTIDE SEQUENCE [LARGE SCALE GENOMIC DNA]</scope>
    <source>
        <strain evidence="4">ACHKN1017</strain>
    </source>
</reference>
<reference evidence="3" key="2">
    <citation type="submission" date="2020-05" db="UniProtKB">
        <authorList>
            <consortium name="EnsemblMetazoa"/>
        </authorList>
    </citation>
    <scope>IDENTIFICATION</scope>
    <source>
        <strain evidence="3">ACHKN1017</strain>
    </source>
</reference>
<dbReference type="Proteomes" id="UP000075881">
    <property type="component" value="Unassembled WGS sequence"/>
</dbReference>
<keyword evidence="2" id="KW-0812">Transmembrane</keyword>
<proteinExistence type="predicted"/>
<evidence type="ECO:0000256" key="1">
    <source>
        <dbReference type="SAM" id="MobiDB-lite"/>
    </source>
</evidence>
<keyword evidence="4" id="KW-1185">Reference proteome</keyword>
<evidence type="ECO:0000313" key="3">
    <source>
        <dbReference type="EnsemblMetazoa" id="ACHR014187-PA"/>
    </source>
</evidence>
<dbReference type="AlphaFoldDB" id="A0A182KI97"/>
<sequence>TAATATTATAAATDTATPKSTIDTSAATIAIVQLIPIVDSKCSFTAGAAPSWIAASAARTSSRFNRRQPATPTSPSTAFSDRKSSTNLNSSSTIKKTLPPAHTSQCSPGSAHQSLLVTSQFVHFFFLFIKATLIVATYKHSSKKITFPVSLQVT</sequence>
<dbReference type="EnsemblMetazoa" id="ACHR014187-RA">
    <property type="protein sequence ID" value="ACHR014187-PA"/>
    <property type="gene ID" value="ACHR014187"/>
</dbReference>
<protein>
    <submittedName>
        <fullName evidence="3">Uncharacterized protein</fullName>
    </submittedName>
</protein>
<keyword evidence="2" id="KW-0472">Membrane</keyword>
<dbReference type="VEuPathDB" id="VectorBase:ACHR014187"/>
<keyword evidence="2" id="KW-1133">Transmembrane helix</keyword>
<name>A0A182KI97_9DIPT</name>
<organism evidence="3 4">
    <name type="scientific">Anopheles christyi</name>
    <dbReference type="NCBI Taxonomy" id="43041"/>
    <lineage>
        <taxon>Eukaryota</taxon>
        <taxon>Metazoa</taxon>
        <taxon>Ecdysozoa</taxon>
        <taxon>Arthropoda</taxon>
        <taxon>Hexapoda</taxon>
        <taxon>Insecta</taxon>
        <taxon>Pterygota</taxon>
        <taxon>Neoptera</taxon>
        <taxon>Endopterygota</taxon>
        <taxon>Diptera</taxon>
        <taxon>Nematocera</taxon>
        <taxon>Culicoidea</taxon>
        <taxon>Culicidae</taxon>
        <taxon>Anophelinae</taxon>
        <taxon>Anopheles</taxon>
    </lineage>
</organism>
<feature type="compositionally biased region" description="Polar residues" evidence="1">
    <location>
        <begin position="59"/>
        <end position="95"/>
    </location>
</feature>
<feature type="transmembrane region" description="Helical" evidence="2">
    <location>
        <begin position="121"/>
        <end position="138"/>
    </location>
</feature>
<evidence type="ECO:0000256" key="2">
    <source>
        <dbReference type="SAM" id="Phobius"/>
    </source>
</evidence>
<accession>A0A182KI97</accession>